<organism evidence="2">
    <name type="scientific">marine sediment metagenome</name>
    <dbReference type="NCBI Taxonomy" id="412755"/>
    <lineage>
        <taxon>unclassified sequences</taxon>
        <taxon>metagenomes</taxon>
        <taxon>ecological metagenomes</taxon>
    </lineage>
</organism>
<name>X1B967_9ZZZZ</name>
<gene>
    <name evidence="2" type="ORF">S01H4_05032</name>
</gene>
<proteinExistence type="predicted"/>
<dbReference type="AlphaFoldDB" id="X1B967"/>
<reference evidence="2" key="1">
    <citation type="journal article" date="2014" name="Front. Microbiol.">
        <title>High frequency of phylogenetically diverse reductive dehalogenase-homologous genes in deep subseafloor sedimentary metagenomes.</title>
        <authorList>
            <person name="Kawai M."/>
            <person name="Futagami T."/>
            <person name="Toyoda A."/>
            <person name="Takaki Y."/>
            <person name="Nishi S."/>
            <person name="Hori S."/>
            <person name="Arai W."/>
            <person name="Tsubouchi T."/>
            <person name="Morono Y."/>
            <person name="Uchiyama I."/>
            <person name="Ito T."/>
            <person name="Fujiyama A."/>
            <person name="Inagaki F."/>
            <person name="Takami H."/>
        </authorList>
    </citation>
    <scope>NUCLEOTIDE SEQUENCE</scope>
    <source>
        <strain evidence="2">Expedition CK06-06</strain>
    </source>
</reference>
<feature type="non-terminal residue" evidence="2">
    <location>
        <position position="68"/>
    </location>
</feature>
<feature type="coiled-coil region" evidence="1">
    <location>
        <begin position="31"/>
        <end position="58"/>
    </location>
</feature>
<comment type="caution">
    <text evidence="2">The sequence shown here is derived from an EMBL/GenBank/DDBJ whole genome shotgun (WGS) entry which is preliminary data.</text>
</comment>
<sequence>MIGDESFIIMRNESNMTFEDVKIGIENVLKSDKKEQYLDILKNEMTEEERELIIAITRYKSKVDNTLP</sequence>
<protein>
    <submittedName>
        <fullName evidence="2">Uncharacterized protein</fullName>
    </submittedName>
</protein>
<evidence type="ECO:0000256" key="1">
    <source>
        <dbReference type="SAM" id="Coils"/>
    </source>
</evidence>
<evidence type="ECO:0000313" key="2">
    <source>
        <dbReference type="EMBL" id="GAG68496.1"/>
    </source>
</evidence>
<keyword evidence="1" id="KW-0175">Coiled coil</keyword>
<dbReference type="EMBL" id="BART01001416">
    <property type="protein sequence ID" value="GAG68496.1"/>
    <property type="molecule type" value="Genomic_DNA"/>
</dbReference>
<accession>X1B967</accession>